<dbReference type="InterPro" id="IPR011060">
    <property type="entry name" value="RibuloseP-bd_barrel"/>
</dbReference>
<evidence type="ECO:0000256" key="4">
    <source>
        <dbReference type="ARBA" id="ARBA00022605"/>
    </source>
</evidence>
<dbReference type="RefSeq" id="WP_126380763.1">
    <property type="nucleotide sequence ID" value="NZ_AP017378.1"/>
</dbReference>
<protein>
    <recommendedName>
        <fullName evidence="3">indole-3-glycerol-phosphate synthase</fullName>
        <ecNumber evidence="3">4.1.1.48</ecNumber>
    </recommendedName>
</protein>
<dbReference type="InterPro" id="IPR013785">
    <property type="entry name" value="Aldolase_TIM"/>
</dbReference>
<keyword evidence="4" id="KW-0028">Amino-acid biosynthesis</keyword>
<sequence length="257" mass="27540">MLRKFADAKRSEIMELLGRDARGEMPAPMTGPRPSFSGALRTKGPGAVIAEYKRASPSKGVINLELTAADVARGYAGGGAACMSVLTEVDYFQGDLAYLDEALVAGIPLLRKDFILHPLQIRRTAATPASAVLLIARMVETRELSELLELCDHYGLEAVTEVFDAKDLAKAREAGARIIQVNNRDLDSLTISLDVSRSLIGAKTPEELWISASGIDHGSQITELASLGFDAVLIGTFLMEGGDPEGALKRLIKETDA</sequence>
<evidence type="ECO:0000256" key="2">
    <source>
        <dbReference type="ARBA" id="ARBA00004696"/>
    </source>
</evidence>
<evidence type="ECO:0000256" key="8">
    <source>
        <dbReference type="ARBA" id="ARBA00023239"/>
    </source>
</evidence>
<dbReference type="PANTHER" id="PTHR22854:SF2">
    <property type="entry name" value="INDOLE-3-GLYCEROL-PHOSPHATE SYNTHASE"/>
    <property type="match status" value="1"/>
</dbReference>
<evidence type="ECO:0000256" key="6">
    <source>
        <dbReference type="ARBA" id="ARBA00022822"/>
    </source>
</evidence>
<keyword evidence="5" id="KW-0210">Decarboxylase</keyword>
<dbReference type="OrthoDB" id="9804217at2"/>
<gene>
    <name evidence="10" type="ORF">DFE_3014</name>
</gene>
<dbReference type="GO" id="GO:0000162">
    <property type="term" value="P:L-tryptophan biosynthetic process"/>
    <property type="evidence" value="ECO:0007669"/>
    <property type="project" value="UniProtKB-UniPathway"/>
</dbReference>
<dbReference type="AlphaFoldDB" id="A0A2Z6B2V0"/>
<keyword evidence="8" id="KW-0456">Lyase</keyword>
<keyword evidence="6" id="KW-0822">Tryptophan biosynthesis</keyword>
<feature type="domain" description="Indole-3-glycerol phosphate synthase" evidence="9">
    <location>
        <begin position="29"/>
        <end position="251"/>
    </location>
</feature>
<dbReference type="UniPathway" id="UPA00035">
    <property type="reaction ID" value="UER00043"/>
</dbReference>
<evidence type="ECO:0000256" key="5">
    <source>
        <dbReference type="ARBA" id="ARBA00022793"/>
    </source>
</evidence>
<dbReference type="GO" id="GO:0004640">
    <property type="term" value="F:phosphoribosylanthranilate isomerase activity"/>
    <property type="evidence" value="ECO:0007669"/>
    <property type="project" value="TreeGrafter"/>
</dbReference>
<dbReference type="PROSITE" id="PS00614">
    <property type="entry name" value="IGPS"/>
    <property type="match status" value="1"/>
</dbReference>
<dbReference type="EMBL" id="AP017378">
    <property type="protein sequence ID" value="BBD09740.1"/>
    <property type="molecule type" value="Genomic_DNA"/>
</dbReference>
<reference evidence="10 11" key="1">
    <citation type="journal article" date="2018" name="Sci. Adv.">
        <title>Multi-heme cytochromes provide a pathway for survival in energy-limited environments.</title>
        <authorList>
            <person name="Deng X."/>
            <person name="Dohmae N."/>
            <person name="Nealson K.H."/>
            <person name="Hashimoto K."/>
            <person name="Okamoto A."/>
        </authorList>
    </citation>
    <scope>NUCLEOTIDE SEQUENCE [LARGE SCALE GENOMIC DNA]</scope>
    <source>
        <strain evidence="10 11">IS5</strain>
    </source>
</reference>
<evidence type="ECO:0000313" key="10">
    <source>
        <dbReference type="EMBL" id="BBD09740.1"/>
    </source>
</evidence>
<dbReference type="InterPro" id="IPR013798">
    <property type="entry name" value="Indole-3-glycerol_P_synth_dom"/>
</dbReference>
<dbReference type="InterPro" id="IPR045186">
    <property type="entry name" value="Indole-3-glycerol_P_synth"/>
</dbReference>
<keyword evidence="11" id="KW-1185">Reference proteome</keyword>
<name>A0A2Z6B2V0_9BACT</name>
<dbReference type="CDD" id="cd00331">
    <property type="entry name" value="IGPS"/>
    <property type="match status" value="1"/>
</dbReference>
<accession>A0A2Z6B2V0</accession>
<evidence type="ECO:0000259" key="9">
    <source>
        <dbReference type="Pfam" id="PF00218"/>
    </source>
</evidence>
<dbReference type="SUPFAM" id="SSF51366">
    <property type="entry name" value="Ribulose-phoshate binding barrel"/>
    <property type="match status" value="1"/>
</dbReference>
<comment type="pathway">
    <text evidence="2">Amino-acid biosynthesis; L-tryptophan biosynthesis; L-tryptophan from chorismate: step 4/5.</text>
</comment>
<evidence type="ECO:0000313" key="11">
    <source>
        <dbReference type="Proteomes" id="UP000269883"/>
    </source>
</evidence>
<evidence type="ECO:0000256" key="3">
    <source>
        <dbReference type="ARBA" id="ARBA00012362"/>
    </source>
</evidence>
<dbReference type="PANTHER" id="PTHR22854">
    <property type="entry name" value="TRYPTOPHAN BIOSYNTHESIS PROTEIN"/>
    <property type="match status" value="1"/>
</dbReference>
<keyword evidence="7" id="KW-0057">Aromatic amino acid biosynthesis</keyword>
<evidence type="ECO:0000256" key="1">
    <source>
        <dbReference type="ARBA" id="ARBA00001633"/>
    </source>
</evidence>
<dbReference type="EC" id="4.1.1.48" evidence="3"/>
<evidence type="ECO:0000256" key="7">
    <source>
        <dbReference type="ARBA" id="ARBA00023141"/>
    </source>
</evidence>
<dbReference type="Pfam" id="PF00218">
    <property type="entry name" value="IGPS"/>
    <property type="match status" value="1"/>
</dbReference>
<proteinExistence type="predicted"/>
<organism evidence="10 11">
    <name type="scientific">Desulfovibrio ferrophilus</name>
    <dbReference type="NCBI Taxonomy" id="241368"/>
    <lineage>
        <taxon>Bacteria</taxon>
        <taxon>Pseudomonadati</taxon>
        <taxon>Thermodesulfobacteriota</taxon>
        <taxon>Desulfovibrionia</taxon>
        <taxon>Desulfovibrionales</taxon>
        <taxon>Desulfovibrionaceae</taxon>
        <taxon>Desulfovibrio</taxon>
    </lineage>
</organism>
<dbReference type="Gene3D" id="3.20.20.70">
    <property type="entry name" value="Aldolase class I"/>
    <property type="match status" value="1"/>
</dbReference>
<dbReference type="KEGG" id="dfl:DFE_3014"/>
<dbReference type="GO" id="GO:0004425">
    <property type="term" value="F:indole-3-glycerol-phosphate synthase activity"/>
    <property type="evidence" value="ECO:0007669"/>
    <property type="project" value="UniProtKB-EC"/>
</dbReference>
<dbReference type="Proteomes" id="UP000269883">
    <property type="component" value="Chromosome"/>
</dbReference>
<dbReference type="InterPro" id="IPR001468">
    <property type="entry name" value="Indole-3-GlycerolPSynthase_CS"/>
</dbReference>
<comment type="catalytic activity">
    <reaction evidence="1">
        <text>1-(2-carboxyphenylamino)-1-deoxy-D-ribulose 5-phosphate + H(+) = (1S,2R)-1-C-(indol-3-yl)glycerol 3-phosphate + CO2 + H2O</text>
        <dbReference type="Rhea" id="RHEA:23476"/>
        <dbReference type="ChEBI" id="CHEBI:15377"/>
        <dbReference type="ChEBI" id="CHEBI:15378"/>
        <dbReference type="ChEBI" id="CHEBI:16526"/>
        <dbReference type="ChEBI" id="CHEBI:58613"/>
        <dbReference type="ChEBI" id="CHEBI:58866"/>
        <dbReference type="EC" id="4.1.1.48"/>
    </reaction>
</comment>